<organism evidence="1 2">
    <name type="scientific">Streptomyces microflavus</name>
    <name type="common">Streptomyces lipmanii</name>
    <dbReference type="NCBI Taxonomy" id="1919"/>
    <lineage>
        <taxon>Bacteria</taxon>
        <taxon>Bacillati</taxon>
        <taxon>Actinomycetota</taxon>
        <taxon>Actinomycetes</taxon>
        <taxon>Kitasatosporales</taxon>
        <taxon>Streptomycetaceae</taxon>
        <taxon>Streptomyces</taxon>
    </lineage>
</organism>
<evidence type="ECO:0000313" key="1">
    <source>
        <dbReference type="EMBL" id="GFN08774.1"/>
    </source>
</evidence>
<dbReference type="Proteomes" id="UP000498740">
    <property type="component" value="Unassembled WGS sequence"/>
</dbReference>
<accession>A0A7J0D3K8</accession>
<comment type="caution">
    <text evidence="1">The sequence shown here is derived from an EMBL/GenBank/DDBJ whole genome shotgun (WGS) entry which is preliminary data.</text>
</comment>
<protein>
    <submittedName>
        <fullName evidence="1">Uncharacterized protein</fullName>
    </submittedName>
</protein>
<sequence length="64" mass="6653">MITDQEKTALYAAGEHGTWHGSSTGTTVVLRGSGLHADMLDPKHLTRNAALVRTVLTGDAAHGG</sequence>
<dbReference type="EMBL" id="BLWD01000001">
    <property type="protein sequence ID" value="GFN08774.1"/>
    <property type="molecule type" value="Genomic_DNA"/>
</dbReference>
<dbReference type="AlphaFoldDB" id="A0A7J0D3K8"/>
<evidence type="ECO:0000313" key="2">
    <source>
        <dbReference type="Proteomes" id="UP000498740"/>
    </source>
</evidence>
<gene>
    <name evidence="1" type="ORF">Smic_73300</name>
</gene>
<name>A0A7J0D3K8_STRMI</name>
<reference evidence="1 2" key="1">
    <citation type="submission" date="2020-05" db="EMBL/GenBank/DDBJ databases">
        <title>Whole genome shotgun sequence of Streptomyces microflavus NBRC 13062.</title>
        <authorList>
            <person name="Komaki H."/>
            <person name="Tamura T."/>
        </authorList>
    </citation>
    <scope>NUCLEOTIDE SEQUENCE [LARGE SCALE GENOMIC DNA]</scope>
    <source>
        <strain evidence="1 2">NBRC 13062</strain>
    </source>
</reference>
<proteinExistence type="predicted"/>